<dbReference type="Pfam" id="PF01261">
    <property type="entry name" value="AP_endonuc_2"/>
    <property type="match status" value="1"/>
</dbReference>
<protein>
    <submittedName>
        <fullName evidence="2">Xylose isomerase</fullName>
    </submittedName>
</protein>
<proteinExistence type="predicted"/>
<dbReference type="RefSeq" id="WP_058942112.1">
    <property type="nucleotide sequence ID" value="NZ_LNSV01000023.1"/>
</dbReference>
<sequence length="260" mass="27516">MRYAFSTLGVPGMAVDDVVRLAGEAGYQGVELRAHPEEPVHPGLVAHERRDVVAAFAAGGVEVLGVAGYARVAAEGDDEEVYEELYRLLHLAADLGAPYVRVLPGGGEQPQDAADAVAARRLGAAAEVATELDVRILLENHDSHATGADVARVVAAVGHPQVGAVWDVMHAWRAGEEPRRTHGLLAPYLGYVQVKDCPSVDDPTPVPLGAGALPLDACVGLLDRDGWLCWEYERRWYPDAPPLPGLLAAGREHLAGLVAG</sequence>
<keyword evidence="3" id="KW-1185">Reference proteome</keyword>
<evidence type="ECO:0000259" key="1">
    <source>
        <dbReference type="Pfam" id="PF01261"/>
    </source>
</evidence>
<dbReference type="InterPro" id="IPR036237">
    <property type="entry name" value="Xyl_isomerase-like_sf"/>
</dbReference>
<evidence type="ECO:0000313" key="3">
    <source>
        <dbReference type="Proteomes" id="UP000054011"/>
    </source>
</evidence>
<reference evidence="2 3" key="1">
    <citation type="submission" date="2015-11" db="EMBL/GenBank/DDBJ databases">
        <title>Genome-wide analysis reveals the secondary metabolome in Streptomyces kanasensis ZX01.</title>
        <authorList>
            <person name="Zhang G."/>
            <person name="Han L."/>
            <person name="Feng J."/>
            <person name="Zhang X."/>
        </authorList>
    </citation>
    <scope>NUCLEOTIDE SEQUENCE [LARGE SCALE GENOMIC DNA]</scope>
    <source>
        <strain evidence="2 3">ZX01</strain>
    </source>
</reference>
<dbReference type="GO" id="GO:0016853">
    <property type="term" value="F:isomerase activity"/>
    <property type="evidence" value="ECO:0007669"/>
    <property type="project" value="UniProtKB-KW"/>
</dbReference>
<dbReference type="InterPro" id="IPR050312">
    <property type="entry name" value="IolE/XylAMocC-like"/>
</dbReference>
<dbReference type="Gene3D" id="3.20.20.150">
    <property type="entry name" value="Divalent-metal-dependent TIM barrel enzymes"/>
    <property type="match status" value="1"/>
</dbReference>
<dbReference type="SUPFAM" id="SSF51658">
    <property type="entry name" value="Xylose isomerase-like"/>
    <property type="match status" value="1"/>
</dbReference>
<evidence type="ECO:0000313" key="2">
    <source>
        <dbReference type="EMBL" id="KUH38653.1"/>
    </source>
</evidence>
<dbReference type="Proteomes" id="UP000054011">
    <property type="component" value="Unassembled WGS sequence"/>
</dbReference>
<feature type="domain" description="Xylose isomerase-like TIM barrel" evidence="1">
    <location>
        <begin position="20"/>
        <end position="254"/>
    </location>
</feature>
<dbReference type="OrthoDB" id="9815124at2"/>
<name>A0A100Y6N6_9ACTN</name>
<accession>A0A100Y6N6</accession>
<dbReference type="InterPro" id="IPR013022">
    <property type="entry name" value="Xyl_isomerase-like_TIM-brl"/>
</dbReference>
<dbReference type="STRING" id="936756.ATE80_11625"/>
<comment type="caution">
    <text evidence="2">The sequence shown here is derived from an EMBL/GenBank/DDBJ whole genome shotgun (WGS) entry which is preliminary data.</text>
</comment>
<keyword evidence="2" id="KW-0413">Isomerase</keyword>
<dbReference type="AlphaFoldDB" id="A0A100Y6N6"/>
<gene>
    <name evidence="2" type="ORF">ATE80_11625</name>
</gene>
<dbReference type="PANTHER" id="PTHR12110">
    <property type="entry name" value="HYDROXYPYRUVATE ISOMERASE"/>
    <property type="match status" value="1"/>
</dbReference>
<dbReference type="EMBL" id="LNSV01000023">
    <property type="protein sequence ID" value="KUH38653.1"/>
    <property type="molecule type" value="Genomic_DNA"/>
</dbReference>
<organism evidence="2 3">
    <name type="scientific">Streptomyces kanasensis</name>
    <dbReference type="NCBI Taxonomy" id="936756"/>
    <lineage>
        <taxon>Bacteria</taxon>
        <taxon>Bacillati</taxon>
        <taxon>Actinomycetota</taxon>
        <taxon>Actinomycetes</taxon>
        <taxon>Kitasatosporales</taxon>
        <taxon>Streptomycetaceae</taxon>
        <taxon>Streptomyces</taxon>
    </lineage>
</organism>